<dbReference type="EC" id="2.3.2.26" evidence="2"/>
<organism evidence="9 10">
    <name type="scientific">Eleusine coracana subsp. coracana</name>
    <dbReference type="NCBI Taxonomy" id="191504"/>
    <lineage>
        <taxon>Eukaryota</taxon>
        <taxon>Viridiplantae</taxon>
        <taxon>Streptophyta</taxon>
        <taxon>Embryophyta</taxon>
        <taxon>Tracheophyta</taxon>
        <taxon>Spermatophyta</taxon>
        <taxon>Magnoliopsida</taxon>
        <taxon>Liliopsida</taxon>
        <taxon>Poales</taxon>
        <taxon>Poaceae</taxon>
        <taxon>PACMAD clade</taxon>
        <taxon>Chloridoideae</taxon>
        <taxon>Cynodonteae</taxon>
        <taxon>Eleusininae</taxon>
        <taxon>Eleusine</taxon>
    </lineage>
</organism>
<evidence type="ECO:0000256" key="6">
    <source>
        <dbReference type="ARBA" id="ARBA00061247"/>
    </source>
</evidence>
<dbReference type="PROSITE" id="PS50237">
    <property type="entry name" value="HECT"/>
    <property type="match status" value="1"/>
</dbReference>
<accession>A0AAV5C9A6</accession>
<dbReference type="EMBL" id="BQKI01000005">
    <property type="protein sequence ID" value="GJM94685.1"/>
    <property type="molecule type" value="Genomic_DNA"/>
</dbReference>
<dbReference type="Pfam" id="PF00632">
    <property type="entry name" value="HECT"/>
    <property type="match status" value="1"/>
</dbReference>
<dbReference type="GO" id="GO:0000209">
    <property type="term" value="P:protein polyubiquitination"/>
    <property type="evidence" value="ECO:0007669"/>
    <property type="project" value="InterPro"/>
</dbReference>
<comment type="similarity">
    <text evidence="6">Belongs to the UPL family.</text>
</comment>
<evidence type="ECO:0000256" key="2">
    <source>
        <dbReference type="ARBA" id="ARBA00012485"/>
    </source>
</evidence>
<reference evidence="9" key="1">
    <citation type="journal article" date="2018" name="DNA Res.">
        <title>Multiple hybrid de novo genome assembly of finger millet, an orphan allotetraploid crop.</title>
        <authorList>
            <person name="Hatakeyama M."/>
            <person name="Aluri S."/>
            <person name="Balachadran M.T."/>
            <person name="Sivarajan S.R."/>
            <person name="Patrignani A."/>
            <person name="Gruter S."/>
            <person name="Poveda L."/>
            <person name="Shimizu-Inatsugi R."/>
            <person name="Baeten J."/>
            <person name="Francoijs K.J."/>
            <person name="Nataraja K.N."/>
            <person name="Reddy Y.A.N."/>
            <person name="Phadnis S."/>
            <person name="Ravikumar R.L."/>
            <person name="Schlapbach R."/>
            <person name="Sreeman S.M."/>
            <person name="Shimizu K.K."/>
        </authorList>
    </citation>
    <scope>NUCLEOTIDE SEQUENCE</scope>
</reference>
<dbReference type="InterPro" id="IPR035983">
    <property type="entry name" value="Hect_E3_ubiquitin_ligase"/>
</dbReference>
<comment type="function">
    <text evidence="5">Probable E3 ubiquitin-protein ligase which mediates ubiquitination and subsequent proteasomal degradation of target proteins.</text>
</comment>
<evidence type="ECO:0000313" key="10">
    <source>
        <dbReference type="Proteomes" id="UP001054889"/>
    </source>
</evidence>
<evidence type="ECO:0000256" key="7">
    <source>
        <dbReference type="PROSITE-ProRule" id="PRU00104"/>
    </source>
</evidence>
<feature type="domain" description="HECT" evidence="8">
    <location>
        <begin position="27"/>
        <end position="358"/>
    </location>
</feature>
<dbReference type="Gene3D" id="3.30.2410.10">
    <property type="entry name" value="Hect, E3 ligase catalytic domain"/>
    <property type="match status" value="1"/>
</dbReference>
<evidence type="ECO:0000256" key="1">
    <source>
        <dbReference type="ARBA" id="ARBA00000885"/>
    </source>
</evidence>
<keyword evidence="10" id="KW-1185">Reference proteome</keyword>
<dbReference type="InterPro" id="IPR000569">
    <property type="entry name" value="HECT_dom"/>
</dbReference>
<evidence type="ECO:0000256" key="3">
    <source>
        <dbReference type="ARBA" id="ARBA00022679"/>
    </source>
</evidence>
<keyword evidence="4 7" id="KW-0833">Ubl conjugation pathway</keyword>
<feature type="active site" description="Glycyl thioester intermediate" evidence="7">
    <location>
        <position position="317"/>
    </location>
</feature>
<dbReference type="GO" id="GO:0006511">
    <property type="term" value="P:ubiquitin-dependent protein catabolic process"/>
    <property type="evidence" value="ECO:0007669"/>
    <property type="project" value="TreeGrafter"/>
</dbReference>
<dbReference type="SMART" id="SM00119">
    <property type="entry name" value="HECTc"/>
    <property type="match status" value="1"/>
</dbReference>
<dbReference type="GO" id="GO:0061630">
    <property type="term" value="F:ubiquitin protein ligase activity"/>
    <property type="evidence" value="ECO:0007669"/>
    <property type="project" value="UniProtKB-EC"/>
</dbReference>
<dbReference type="FunFam" id="3.30.2160.10:FF:000002">
    <property type="entry name" value="Putative Ubiquitin-protein ligase E3C"/>
    <property type="match status" value="1"/>
</dbReference>
<evidence type="ECO:0000256" key="5">
    <source>
        <dbReference type="ARBA" id="ARBA00057703"/>
    </source>
</evidence>
<evidence type="ECO:0000256" key="4">
    <source>
        <dbReference type="ARBA" id="ARBA00022786"/>
    </source>
</evidence>
<dbReference type="Gene3D" id="3.30.2160.10">
    <property type="entry name" value="Hect, E3 ligase catalytic domain"/>
    <property type="match status" value="1"/>
</dbReference>
<comment type="caution">
    <text evidence="9">The sequence shown here is derived from an EMBL/GenBank/DDBJ whole genome shotgun (WGS) entry which is preliminary data.</text>
</comment>
<gene>
    <name evidence="9" type="primary">ga11355</name>
    <name evidence="9" type="ORF">PR202_ga11355</name>
</gene>
<name>A0AAV5C9A6_ELECO</name>
<keyword evidence="3" id="KW-0808">Transferase</keyword>
<sequence length="358" mass="41065">MAILGNTRASEIIKLAPFLAPFTSRVKIFTIRVAFINEHGEEEAGIDGGGIFKDFMENITRAAFDIQYGLFKVSALLETVDHLLYPNPGSGLVHEQHLQYFHFLGILLGKRLCLIFCSFIRYNFLNDLPSLDPELYRHLLFLKHYNGDISELELYFVIVNNEYGEQCEEELLPGGREMRVTNDNVITFIHLVANHRLNYQIRAQSTHFLRGFQQLIAKDWIDMFSEHEIQILISGSIESLDIDDLRSNTNYSGGYHPDHELIEIFWEVLKSFSSDDQKKFLNCEWLSLTSSFISLECRAGVPGMEEHGDRLPTSATCMNLLKLPPYKTSVVFGFFNRKEQLQTKLLYAINSEAGFDLS</sequence>
<dbReference type="PANTHER" id="PTHR45700">
    <property type="entry name" value="UBIQUITIN-PROTEIN LIGASE E3C"/>
    <property type="match status" value="1"/>
</dbReference>
<dbReference type="PANTHER" id="PTHR45700:SF6">
    <property type="entry name" value="E3 UBIQUITIN-PROTEIN LIGASE UPL6"/>
    <property type="match status" value="1"/>
</dbReference>
<dbReference type="CDD" id="cd00078">
    <property type="entry name" value="HECTc"/>
    <property type="match status" value="1"/>
</dbReference>
<comment type="catalytic activity">
    <reaction evidence="1">
        <text>S-ubiquitinyl-[E2 ubiquitin-conjugating enzyme]-L-cysteine + [acceptor protein]-L-lysine = [E2 ubiquitin-conjugating enzyme]-L-cysteine + N(6)-ubiquitinyl-[acceptor protein]-L-lysine.</text>
        <dbReference type="EC" id="2.3.2.26"/>
    </reaction>
</comment>
<protein>
    <recommendedName>
        <fullName evidence="2">HECT-type E3 ubiquitin transferase</fullName>
        <ecNumber evidence="2">2.3.2.26</ecNumber>
    </recommendedName>
</protein>
<dbReference type="Gene3D" id="3.90.1750.10">
    <property type="entry name" value="Hect, E3 ligase catalytic domains"/>
    <property type="match status" value="1"/>
</dbReference>
<dbReference type="InterPro" id="IPR044611">
    <property type="entry name" value="E3A/B/C-like"/>
</dbReference>
<dbReference type="AlphaFoldDB" id="A0AAV5C9A6"/>
<dbReference type="Proteomes" id="UP001054889">
    <property type="component" value="Unassembled WGS sequence"/>
</dbReference>
<dbReference type="SUPFAM" id="SSF56204">
    <property type="entry name" value="Hect, E3 ligase catalytic domain"/>
    <property type="match status" value="1"/>
</dbReference>
<reference evidence="9" key="2">
    <citation type="submission" date="2021-12" db="EMBL/GenBank/DDBJ databases">
        <title>Resequencing data analysis of finger millet.</title>
        <authorList>
            <person name="Hatakeyama M."/>
            <person name="Aluri S."/>
            <person name="Balachadran M.T."/>
            <person name="Sivarajan S.R."/>
            <person name="Poveda L."/>
            <person name="Shimizu-Inatsugi R."/>
            <person name="Schlapbach R."/>
            <person name="Sreeman S.M."/>
            <person name="Shimizu K.K."/>
        </authorList>
    </citation>
    <scope>NUCLEOTIDE SEQUENCE</scope>
</reference>
<proteinExistence type="inferred from homology"/>
<evidence type="ECO:0000259" key="8">
    <source>
        <dbReference type="PROSITE" id="PS50237"/>
    </source>
</evidence>
<evidence type="ECO:0000313" key="9">
    <source>
        <dbReference type="EMBL" id="GJM94685.1"/>
    </source>
</evidence>